<evidence type="ECO:0000313" key="1">
    <source>
        <dbReference type="EMBL" id="MBW0498848.1"/>
    </source>
</evidence>
<organism evidence="1 2">
    <name type="scientific">Austropuccinia psidii MF-1</name>
    <dbReference type="NCBI Taxonomy" id="1389203"/>
    <lineage>
        <taxon>Eukaryota</taxon>
        <taxon>Fungi</taxon>
        <taxon>Dikarya</taxon>
        <taxon>Basidiomycota</taxon>
        <taxon>Pucciniomycotina</taxon>
        <taxon>Pucciniomycetes</taxon>
        <taxon>Pucciniales</taxon>
        <taxon>Sphaerophragmiaceae</taxon>
        <taxon>Austropuccinia</taxon>
    </lineage>
</organism>
<proteinExistence type="predicted"/>
<protein>
    <submittedName>
        <fullName evidence="1">Uncharacterized protein</fullName>
    </submittedName>
</protein>
<name>A0A9Q3HB45_9BASI</name>
<keyword evidence="2" id="KW-1185">Reference proteome</keyword>
<reference evidence="1" key="1">
    <citation type="submission" date="2021-03" db="EMBL/GenBank/DDBJ databases">
        <title>Draft genome sequence of rust myrtle Austropuccinia psidii MF-1, a brazilian biotype.</title>
        <authorList>
            <person name="Quecine M.C."/>
            <person name="Pachon D.M.R."/>
            <person name="Bonatelli M.L."/>
            <person name="Correr F.H."/>
            <person name="Franceschini L.M."/>
            <person name="Leite T.F."/>
            <person name="Margarido G.R.A."/>
            <person name="Almeida C.A."/>
            <person name="Ferrarezi J.A."/>
            <person name="Labate C.A."/>
        </authorList>
    </citation>
    <scope>NUCLEOTIDE SEQUENCE</scope>
    <source>
        <strain evidence="1">MF-1</strain>
    </source>
</reference>
<evidence type="ECO:0000313" key="2">
    <source>
        <dbReference type="Proteomes" id="UP000765509"/>
    </source>
</evidence>
<sequence length="105" mass="11374">MEDARISTSSQRLARKFDTLLESPEAEITAITVVRYEQLSTGSSGNIPVSVQELVYGSKAAGVGASSQVVDRDNEHLSSSKEALGPRKTQEILKCWKTMSCKGQV</sequence>
<dbReference type="EMBL" id="AVOT02014935">
    <property type="protein sequence ID" value="MBW0498848.1"/>
    <property type="molecule type" value="Genomic_DNA"/>
</dbReference>
<gene>
    <name evidence="1" type="ORF">O181_038563</name>
</gene>
<dbReference type="AlphaFoldDB" id="A0A9Q3HB45"/>
<accession>A0A9Q3HB45</accession>
<dbReference type="Proteomes" id="UP000765509">
    <property type="component" value="Unassembled WGS sequence"/>
</dbReference>
<comment type="caution">
    <text evidence="1">The sequence shown here is derived from an EMBL/GenBank/DDBJ whole genome shotgun (WGS) entry which is preliminary data.</text>
</comment>